<protein>
    <submittedName>
        <fullName evidence="3">Uncharacterized protein</fullName>
    </submittedName>
</protein>
<dbReference type="AlphaFoldDB" id="A0A2T0MNB6"/>
<name>A0A2T0MNB6_9ACTN</name>
<evidence type="ECO:0000313" key="4">
    <source>
        <dbReference type="Proteomes" id="UP000238312"/>
    </source>
</evidence>
<keyword evidence="4" id="KW-1185">Reference proteome</keyword>
<feature type="transmembrane region" description="Helical" evidence="2">
    <location>
        <begin position="38"/>
        <end position="56"/>
    </location>
</feature>
<feature type="compositionally biased region" description="Low complexity" evidence="1">
    <location>
        <begin position="74"/>
        <end position="90"/>
    </location>
</feature>
<feature type="compositionally biased region" description="Polar residues" evidence="1">
    <location>
        <begin position="126"/>
        <end position="137"/>
    </location>
</feature>
<reference evidence="3 4" key="1">
    <citation type="submission" date="2018-03" db="EMBL/GenBank/DDBJ databases">
        <title>Genomic Encyclopedia of Type Strains, Phase III (KMG-III): the genomes of soil and plant-associated and newly described type strains.</title>
        <authorList>
            <person name="Whitman W."/>
        </authorList>
    </citation>
    <scope>NUCLEOTIDE SEQUENCE [LARGE SCALE GENOMIC DNA]</scope>
    <source>
        <strain evidence="3 4">CGMCC 4.7104</strain>
    </source>
</reference>
<comment type="caution">
    <text evidence="3">The sequence shown here is derived from an EMBL/GenBank/DDBJ whole genome shotgun (WGS) entry which is preliminary data.</text>
</comment>
<organism evidence="3 4">
    <name type="scientific">Nonomuraea fuscirosea</name>
    <dbReference type="NCBI Taxonomy" id="1291556"/>
    <lineage>
        <taxon>Bacteria</taxon>
        <taxon>Bacillati</taxon>
        <taxon>Actinomycetota</taxon>
        <taxon>Actinomycetes</taxon>
        <taxon>Streptosporangiales</taxon>
        <taxon>Streptosporangiaceae</taxon>
        <taxon>Nonomuraea</taxon>
    </lineage>
</organism>
<feature type="region of interest" description="Disordered" evidence="1">
    <location>
        <begin position="59"/>
        <end position="161"/>
    </location>
</feature>
<keyword evidence="2" id="KW-0812">Transmembrane</keyword>
<evidence type="ECO:0000256" key="2">
    <source>
        <dbReference type="SAM" id="Phobius"/>
    </source>
</evidence>
<keyword evidence="2" id="KW-1133">Transmembrane helix</keyword>
<keyword evidence="2" id="KW-0472">Membrane</keyword>
<proteinExistence type="predicted"/>
<evidence type="ECO:0000256" key="1">
    <source>
        <dbReference type="SAM" id="MobiDB-lite"/>
    </source>
</evidence>
<dbReference type="RefSeq" id="WP_106248211.1">
    <property type="nucleotide sequence ID" value="NZ_PVNG01000020.1"/>
</dbReference>
<dbReference type="Proteomes" id="UP000238312">
    <property type="component" value="Unassembled WGS sequence"/>
</dbReference>
<gene>
    <name evidence="3" type="ORF">B0I32_120110</name>
</gene>
<dbReference type="OrthoDB" id="3472857at2"/>
<sequence length="161" mass="15640">MRKQMLVWGGAVVAVAAVVALAVHLARVGLDDADKLASVIGLFVALAGLGVSIRGLTGGRRGDDPSAPPPPAPDVAASGSAASAPVPDGATSQPDVPAAQPDGSAPEPGVSAPGARSVAVGGDNSGIISTGDGTTNVRMRAEASGQGRVYQAGGDQTINEK</sequence>
<evidence type="ECO:0000313" key="3">
    <source>
        <dbReference type="EMBL" id="PRX59340.1"/>
    </source>
</evidence>
<dbReference type="EMBL" id="PVNG01000020">
    <property type="protein sequence ID" value="PRX59340.1"/>
    <property type="molecule type" value="Genomic_DNA"/>
</dbReference>
<accession>A0A2T0MNB6</accession>